<dbReference type="InterPro" id="IPR018499">
    <property type="entry name" value="Tetraspanin/Peripherin"/>
</dbReference>
<reference evidence="8 9" key="1">
    <citation type="journal article" date="2007" name="Nature">
        <title>Evolution of genes and genomes on the Drosophila phylogeny.</title>
        <authorList>
            <consortium name="Drosophila 12 Genomes Consortium"/>
            <person name="Clark A.G."/>
            <person name="Eisen M.B."/>
            <person name="Smith D.R."/>
            <person name="Bergman C.M."/>
            <person name="Oliver B."/>
            <person name="Markow T.A."/>
            <person name="Kaufman T.C."/>
            <person name="Kellis M."/>
            <person name="Gelbart W."/>
            <person name="Iyer V.N."/>
            <person name="Pollard D.A."/>
            <person name="Sackton T.B."/>
            <person name="Larracuente A.M."/>
            <person name="Singh N.D."/>
            <person name="Abad J.P."/>
            <person name="Abt D.N."/>
            <person name="Adryan B."/>
            <person name="Aguade M."/>
            <person name="Akashi H."/>
            <person name="Anderson W.W."/>
            <person name="Aquadro C.F."/>
            <person name="Ardell D.H."/>
            <person name="Arguello R."/>
            <person name="Artieri C.G."/>
            <person name="Barbash D.A."/>
            <person name="Barker D."/>
            <person name="Barsanti P."/>
            <person name="Batterham P."/>
            <person name="Batzoglou S."/>
            <person name="Begun D."/>
            <person name="Bhutkar A."/>
            <person name="Blanco E."/>
            <person name="Bosak S.A."/>
            <person name="Bradley R.K."/>
            <person name="Brand A.D."/>
            <person name="Brent M.R."/>
            <person name="Brooks A.N."/>
            <person name="Brown R.H."/>
            <person name="Butlin R.K."/>
            <person name="Caggese C."/>
            <person name="Calvi B.R."/>
            <person name="Bernardo de Carvalho A."/>
            <person name="Caspi A."/>
            <person name="Castrezana S."/>
            <person name="Celniker S.E."/>
            <person name="Chang J.L."/>
            <person name="Chapple C."/>
            <person name="Chatterji S."/>
            <person name="Chinwalla A."/>
            <person name="Civetta A."/>
            <person name="Clifton S.W."/>
            <person name="Comeron J.M."/>
            <person name="Costello J.C."/>
            <person name="Coyne J.A."/>
            <person name="Daub J."/>
            <person name="David R.G."/>
            <person name="Delcher A.L."/>
            <person name="Delehaunty K."/>
            <person name="Do C.B."/>
            <person name="Ebling H."/>
            <person name="Edwards K."/>
            <person name="Eickbush T."/>
            <person name="Evans J.D."/>
            <person name="Filipski A."/>
            <person name="Findeiss S."/>
            <person name="Freyhult E."/>
            <person name="Fulton L."/>
            <person name="Fulton R."/>
            <person name="Garcia A.C."/>
            <person name="Gardiner A."/>
            <person name="Garfield D.A."/>
            <person name="Garvin B.E."/>
            <person name="Gibson G."/>
            <person name="Gilbert D."/>
            <person name="Gnerre S."/>
            <person name="Godfrey J."/>
            <person name="Good R."/>
            <person name="Gotea V."/>
            <person name="Gravely B."/>
            <person name="Greenberg A.J."/>
            <person name="Griffiths-Jones S."/>
            <person name="Gross S."/>
            <person name="Guigo R."/>
            <person name="Gustafson E.A."/>
            <person name="Haerty W."/>
            <person name="Hahn M.W."/>
            <person name="Halligan D.L."/>
            <person name="Halpern A.L."/>
            <person name="Halter G.M."/>
            <person name="Han M.V."/>
            <person name="Heger A."/>
            <person name="Hillier L."/>
            <person name="Hinrichs A.S."/>
            <person name="Holmes I."/>
            <person name="Hoskins R.A."/>
            <person name="Hubisz M.J."/>
            <person name="Hultmark D."/>
            <person name="Huntley M.A."/>
            <person name="Jaffe D.B."/>
            <person name="Jagadeeshan S."/>
            <person name="Jeck W.R."/>
            <person name="Johnson J."/>
            <person name="Jones C.D."/>
            <person name="Jordan W.C."/>
            <person name="Karpen G.H."/>
            <person name="Kataoka E."/>
            <person name="Keightley P.D."/>
            <person name="Kheradpour P."/>
            <person name="Kirkness E.F."/>
            <person name="Koerich L.B."/>
            <person name="Kristiansen K."/>
            <person name="Kudrna D."/>
            <person name="Kulathinal R.J."/>
            <person name="Kumar S."/>
            <person name="Kwok R."/>
            <person name="Lander E."/>
            <person name="Langley C.H."/>
            <person name="Lapoint R."/>
            <person name="Lazzaro B.P."/>
            <person name="Lee S.J."/>
            <person name="Levesque L."/>
            <person name="Li R."/>
            <person name="Lin C.F."/>
            <person name="Lin M.F."/>
            <person name="Lindblad-Toh K."/>
            <person name="Llopart A."/>
            <person name="Long M."/>
            <person name="Low L."/>
            <person name="Lozovsky E."/>
            <person name="Lu J."/>
            <person name="Luo M."/>
            <person name="Machado C.A."/>
            <person name="Makalowski W."/>
            <person name="Marzo M."/>
            <person name="Matsuda M."/>
            <person name="Matzkin L."/>
            <person name="McAllister B."/>
            <person name="McBride C.S."/>
            <person name="McKernan B."/>
            <person name="McKernan K."/>
            <person name="Mendez-Lago M."/>
            <person name="Minx P."/>
            <person name="Mollenhauer M.U."/>
            <person name="Montooth K."/>
            <person name="Mount S.M."/>
            <person name="Mu X."/>
            <person name="Myers E."/>
            <person name="Negre B."/>
            <person name="Newfeld S."/>
            <person name="Nielsen R."/>
            <person name="Noor M.A."/>
            <person name="O'Grady P."/>
            <person name="Pachter L."/>
            <person name="Papaceit M."/>
            <person name="Parisi M.J."/>
            <person name="Parisi M."/>
            <person name="Parts L."/>
            <person name="Pedersen J.S."/>
            <person name="Pesole G."/>
            <person name="Phillippy A.M."/>
            <person name="Ponting C.P."/>
            <person name="Pop M."/>
            <person name="Porcelli D."/>
            <person name="Powell J.R."/>
            <person name="Prohaska S."/>
            <person name="Pruitt K."/>
            <person name="Puig M."/>
            <person name="Quesneville H."/>
            <person name="Ram K.R."/>
            <person name="Rand D."/>
            <person name="Rasmussen M.D."/>
            <person name="Reed L.K."/>
            <person name="Reenan R."/>
            <person name="Reily A."/>
            <person name="Remington K.A."/>
            <person name="Rieger T.T."/>
            <person name="Ritchie M.G."/>
            <person name="Robin C."/>
            <person name="Rogers Y.H."/>
            <person name="Rohde C."/>
            <person name="Rozas J."/>
            <person name="Rubenfield M.J."/>
            <person name="Ruiz A."/>
            <person name="Russo S."/>
            <person name="Salzberg S.L."/>
            <person name="Sanchez-Gracia A."/>
            <person name="Saranga D.J."/>
            <person name="Sato H."/>
            <person name="Schaeffer S.W."/>
            <person name="Schatz M.C."/>
            <person name="Schlenke T."/>
            <person name="Schwartz R."/>
            <person name="Segarra C."/>
            <person name="Singh R.S."/>
            <person name="Sirot L."/>
            <person name="Sirota M."/>
            <person name="Sisneros N.B."/>
            <person name="Smith C.D."/>
            <person name="Smith T.F."/>
            <person name="Spieth J."/>
            <person name="Stage D.E."/>
            <person name="Stark A."/>
            <person name="Stephan W."/>
            <person name="Strausberg R.L."/>
            <person name="Strempel S."/>
            <person name="Sturgill D."/>
            <person name="Sutton G."/>
            <person name="Sutton G.G."/>
            <person name="Tao W."/>
            <person name="Teichmann S."/>
            <person name="Tobari Y.N."/>
            <person name="Tomimura Y."/>
            <person name="Tsolas J.M."/>
            <person name="Valente V.L."/>
            <person name="Venter E."/>
            <person name="Venter J.C."/>
            <person name="Vicario S."/>
            <person name="Vieira F.G."/>
            <person name="Vilella A.J."/>
            <person name="Villasante A."/>
            <person name="Walenz B."/>
            <person name="Wang J."/>
            <person name="Wasserman M."/>
            <person name="Watts T."/>
            <person name="Wilson D."/>
            <person name="Wilson R.K."/>
            <person name="Wing R.A."/>
            <person name="Wolfner M.F."/>
            <person name="Wong A."/>
            <person name="Wong G.K."/>
            <person name="Wu C.I."/>
            <person name="Wu G."/>
            <person name="Yamamoto D."/>
            <person name="Yang H.P."/>
            <person name="Yang S.P."/>
            <person name="Yorke J.A."/>
            <person name="Yoshida K."/>
            <person name="Zdobnov E."/>
            <person name="Zhang P."/>
            <person name="Zhang Y."/>
            <person name="Zimin A.V."/>
            <person name="Baldwin J."/>
            <person name="Abdouelleil A."/>
            <person name="Abdulkadir J."/>
            <person name="Abebe A."/>
            <person name="Abera B."/>
            <person name="Abreu J."/>
            <person name="Acer S.C."/>
            <person name="Aftuck L."/>
            <person name="Alexander A."/>
            <person name="An P."/>
            <person name="Anderson E."/>
            <person name="Anderson S."/>
            <person name="Arachi H."/>
            <person name="Azer M."/>
            <person name="Bachantsang P."/>
            <person name="Barry A."/>
            <person name="Bayul T."/>
            <person name="Berlin A."/>
            <person name="Bessette D."/>
            <person name="Bloom T."/>
            <person name="Blye J."/>
            <person name="Boguslavskiy L."/>
            <person name="Bonnet C."/>
            <person name="Boukhgalter B."/>
            <person name="Bourzgui I."/>
            <person name="Brown A."/>
            <person name="Cahill P."/>
            <person name="Channer S."/>
            <person name="Cheshatsang Y."/>
            <person name="Chuda L."/>
            <person name="Citroen M."/>
            <person name="Collymore A."/>
            <person name="Cooke P."/>
            <person name="Costello M."/>
            <person name="D'Aco K."/>
            <person name="Daza R."/>
            <person name="De Haan G."/>
            <person name="DeGray S."/>
            <person name="DeMaso C."/>
            <person name="Dhargay N."/>
            <person name="Dooley K."/>
            <person name="Dooley E."/>
            <person name="Doricent M."/>
            <person name="Dorje P."/>
            <person name="Dorjee K."/>
            <person name="Dupes A."/>
            <person name="Elong R."/>
            <person name="Falk J."/>
            <person name="Farina A."/>
            <person name="Faro S."/>
            <person name="Ferguson D."/>
            <person name="Fisher S."/>
            <person name="Foley C.D."/>
            <person name="Franke A."/>
            <person name="Friedrich D."/>
            <person name="Gadbois L."/>
            <person name="Gearin G."/>
            <person name="Gearin C.R."/>
            <person name="Giannoukos G."/>
            <person name="Goode T."/>
            <person name="Graham J."/>
            <person name="Grandbois E."/>
            <person name="Grewal S."/>
            <person name="Gyaltsen K."/>
            <person name="Hafez N."/>
            <person name="Hagos B."/>
            <person name="Hall J."/>
            <person name="Henson C."/>
            <person name="Hollinger A."/>
            <person name="Honan T."/>
            <person name="Huard M.D."/>
            <person name="Hughes L."/>
            <person name="Hurhula B."/>
            <person name="Husby M.E."/>
            <person name="Kamat A."/>
            <person name="Kanga B."/>
            <person name="Kashin S."/>
            <person name="Khazanovich D."/>
            <person name="Kisner P."/>
            <person name="Lance K."/>
            <person name="Lara M."/>
            <person name="Lee W."/>
            <person name="Lennon N."/>
            <person name="Letendre F."/>
            <person name="LeVine R."/>
            <person name="Lipovsky A."/>
            <person name="Liu X."/>
            <person name="Liu J."/>
            <person name="Liu S."/>
            <person name="Lokyitsang T."/>
            <person name="Lokyitsang Y."/>
            <person name="Lubonja R."/>
            <person name="Lui A."/>
            <person name="MacDonald P."/>
            <person name="Magnisalis V."/>
            <person name="Maru K."/>
            <person name="Matthews C."/>
            <person name="McCusker W."/>
            <person name="McDonough S."/>
            <person name="Mehta T."/>
            <person name="Meldrim J."/>
            <person name="Meneus L."/>
            <person name="Mihai O."/>
            <person name="Mihalev A."/>
            <person name="Mihova T."/>
            <person name="Mittelman R."/>
            <person name="Mlenga V."/>
            <person name="Montmayeur A."/>
            <person name="Mulrain L."/>
            <person name="Navidi A."/>
            <person name="Naylor J."/>
            <person name="Negash T."/>
            <person name="Nguyen T."/>
            <person name="Nguyen N."/>
            <person name="Nicol R."/>
            <person name="Norbu C."/>
            <person name="Norbu N."/>
            <person name="Novod N."/>
            <person name="O'Neill B."/>
            <person name="Osman S."/>
            <person name="Markiewicz E."/>
            <person name="Oyono O.L."/>
            <person name="Patti C."/>
            <person name="Phunkhang P."/>
            <person name="Pierre F."/>
            <person name="Priest M."/>
            <person name="Raghuraman S."/>
            <person name="Rege F."/>
            <person name="Reyes R."/>
            <person name="Rise C."/>
            <person name="Rogov P."/>
            <person name="Ross K."/>
            <person name="Ryan E."/>
            <person name="Settipalli S."/>
            <person name="Shea T."/>
            <person name="Sherpa N."/>
            <person name="Shi L."/>
            <person name="Shih D."/>
            <person name="Sparrow T."/>
            <person name="Spaulding J."/>
            <person name="Stalker J."/>
            <person name="Stange-Thomann N."/>
            <person name="Stavropoulos S."/>
            <person name="Stone C."/>
            <person name="Strader C."/>
            <person name="Tesfaye S."/>
            <person name="Thomson T."/>
            <person name="Thoulutsang Y."/>
            <person name="Thoulutsang D."/>
            <person name="Topham K."/>
            <person name="Topping I."/>
            <person name="Tsamla T."/>
            <person name="Vassiliev H."/>
            <person name="Vo A."/>
            <person name="Wangchuk T."/>
            <person name="Wangdi T."/>
            <person name="Weiand M."/>
            <person name="Wilkinson J."/>
            <person name="Wilson A."/>
            <person name="Yadav S."/>
            <person name="Young G."/>
            <person name="Yu Q."/>
            <person name="Zembek L."/>
            <person name="Zhong D."/>
            <person name="Zimmer A."/>
            <person name="Zwirko Z."/>
            <person name="Jaffe D.B."/>
            <person name="Alvarez P."/>
            <person name="Brockman W."/>
            <person name="Butler J."/>
            <person name="Chin C."/>
            <person name="Gnerre S."/>
            <person name="Grabherr M."/>
            <person name="Kleber M."/>
            <person name="Mauceli E."/>
            <person name="MacCallum I."/>
        </authorList>
    </citation>
    <scope>NUCLEOTIDE SEQUENCE [LARGE SCALE GENOMIC DNA]</scope>
    <source>
        <strain evidence="9">Tucson 14024-0371.13</strain>
    </source>
</reference>
<dbReference type="Proteomes" id="UP000007801">
    <property type="component" value="Unassembled WGS sequence"/>
</dbReference>
<evidence type="ECO:0000313" key="9">
    <source>
        <dbReference type="Proteomes" id="UP000007801"/>
    </source>
</evidence>
<evidence type="ECO:0000256" key="1">
    <source>
        <dbReference type="ARBA" id="ARBA00004141"/>
    </source>
</evidence>
<evidence type="ECO:0000256" key="7">
    <source>
        <dbReference type="RuleBase" id="RU361218"/>
    </source>
</evidence>
<dbReference type="InterPro" id="IPR008952">
    <property type="entry name" value="Tetraspanin_EC2_sf"/>
</dbReference>
<dbReference type="GeneID" id="26513909"/>
<feature type="transmembrane region" description="Helical" evidence="7">
    <location>
        <begin position="197"/>
        <end position="217"/>
    </location>
</feature>
<dbReference type="EMBL" id="CH902619">
    <property type="protein sequence ID" value="KPU75861.1"/>
    <property type="molecule type" value="Genomic_DNA"/>
</dbReference>
<evidence type="ECO:0000256" key="3">
    <source>
        <dbReference type="ARBA" id="ARBA00022692"/>
    </source>
</evidence>
<keyword evidence="6" id="KW-1015">Disulfide bond</keyword>
<dbReference type="PIRSF" id="PIRSF002419">
    <property type="entry name" value="Tetraspanin"/>
    <property type="match status" value="1"/>
</dbReference>
<proteinExistence type="inferred from homology"/>
<evidence type="ECO:0000256" key="4">
    <source>
        <dbReference type="ARBA" id="ARBA00022989"/>
    </source>
</evidence>
<comment type="subcellular location">
    <subcellularLocation>
        <location evidence="1 7">Membrane</location>
        <topology evidence="1 7">Multi-pass membrane protein</topology>
    </subcellularLocation>
</comment>
<evidence type="ECO:0000256" key="6">
    <source>
        <dbReference type="PIRSR" id="PIRSR002419-1"/>
    </source>
</evidence>
<dbReference type="KEGG" id="dan:26513909"/>
<keyword evidence="3 7" id="KW-0812">Transmembrane</keyword>
<dbReference type="AlphaFoldDB" id="A0A0P9ACP9"/>
<dbReference type="PRINTS" id="PR00259">
    <property type="entry name" value="TMFOUR"/>
</dbReference>
<organism evidence="8 9">
    <name type="scientific">Drosophila ananassae</name>
    <name type="common">Fruit fly</name>
    <dbReference type="NCBI Taxonomy" id="7217"/>
    <lineage>
        <taxon>Eukaryota</taxon>
        <taxon>Metazoa</taxon>
        <taxon>Ecdysozoa</taxon>
        <taxon>Arthropoda</taxon>
        <taxon>Hexapoda</taxon>
        <taxon>Insecta</taxon>
        <taxon>Pterygota</taxon>
        <taxon>Neoptera</taxon>
        <taxon>Endopterygota</taxon>
        <taxon>Diptera</taxon>
        <taxon>Brachycera</taxon>
        <taxon>Muscomorpha</taxon>
        <taxon>Ephydroidea</taxon>
        <taxon>Drosophilidae</taxon>
        <taxon>Drosophila</taxon>
        <taxon>Sophophora</taxon>
    </lineage>
</organism>
<dbReference type="Gene3D" id="1.10.1450.10">
    <property type="entry name" value="Tetraspanin"/>
    <property type="match status" value="1"/>
</dbReference>
<protein>
    <recommendedName>
        <fullName evidence="7">Tetraspanin</fullName>
    </recommendedName>
</protein>
<dbReference type="PANTHER" id="PTHR19282:SF521">
    <property type="entry name" value="IP01817P-RELATED"/>
    <property type="match status" value="1"/>
</dbReference>
<evidence type="ECO:0000256" key="5">
    <source>
        <dbReference type="ARBA" id="ARBA00023136"/>
    </source>
</evidence>
<evidence type="ECO:0000256" key="2">
    <source>
        <dbReference type="ARBA" id="ARBA00006840"/>
    </source>
</evidence>
<comment type="similarity">
    <text evidence="2 7">Belongs to the tetraspanin (TM4SF) family.</text>
</comment>
<keyword evidence="9" id="KW-1185">Reference proteome</keyword>
<feature type="disulfide bond" evidence="6">
    <location>
        <begin position="143"/>
        <end position="159"/>
    </location>
</feature>
<evidence type="ECO:0000313" key="8">
    <source>
        <dbReference type="EMBL" id="KPU75861.1"/>
    </source>
</evidence>
<name>A0A0P9ACP9_DROAN</name>
<accession>A0A0P9ACP9</accession>
<gene>
    <name evidence="8" type="primary">Dana\GF26500</name>
    <name evidence="8" type="ORF">GF26500</name>
</gene>
<dbReference type="InterPro" id="IPR000301">
    <property type="entry name" value="Tetraspanin_animals"/>
</dbReference>
<dbReference type="CDD" id="cd03127">
    <property type="entry name" value="tetraspanin_LEL"/>
    <property type="match status" value="1"/>
</dbReference>
<feature type="disulfide bond" evidence="6">
    <location>
        <begin position="142"/>
        <end position="180"/>
    </location>
</feature>
<keyword evidence="5 7" id="KW-0472">Membrane</keyword>
<dbReference type="Pfam" id="PF00335">
    <property type="entry name" value="Tetraspanin"/>
    <property type="match status" value="1"/>
</dbReference>
<feature type="transmembrane region" description="Helical" evidence="7">
    <location>
        <begin position="12"/>
        <end position="35"/>
    </location>
</feature>
<sequence length="223" mass="25206">MNNCLSSFFKYLLYFLNLLFVVSGIFLIVFGALMLNGLGNFVHFDGATVVTFPITFIVIGSVTFLVASFGCCGTIRESACLTKLYAICMLILFGLQMALSIWLFVEEDTFLGFMSGIVDKAWKSNDAAHGYPMDALQIALKCCGNEDYKQYGDHVPASCCGYDDRFQECLEPIYTRRPGCKDAFLDFWYSHMEVVRLNSLIIAFFQLGIFFISCHLARAMRWD</sequence>
<feature type="transmembrane region" description="Helical" evidence="7">
    <location>
        <begin position="47"/>
        <end position="72"/>
    </location>
</feature>
<feature type="transmembrane region" description="Helical" evidence="7">
    <location>
        <begin position="84"/>
        <end position="105"/>
    </location>
</feature>
<dbReference type="GO" id="GO:0005886">
    <property type="term" value="C:plasma membrane"/>
    <property type="evidence" value="ECO:0007669"/>
    <property type="project" value="TreeGrafter"/>
</dbReference>
<dbReference type="OrthoDB" id="71600at2759"/>
<dbReference type="SUPFAM" id="SSF48652">
    <property type="entry name" value="Tetraspanin"/>
    <property type="match status" value="1"/>
</dbReference>
<dbReference type="InParanoid" id="A0A0P9ACP9"/>
<dbReference type="PANTHER" id="PTHR19282">
    <property type="entry name" value="TETRASPANIN"/>
    <property type="match status" value="1"/>
</dbReference>
<keyword evidence="4 7" id="KW-1133">Transmembrane helix</keyword>